<accession>A0ABT8THX8</accession>
<evidence type="ECO:0000313" key="1">
    <source>
        <dbReference type="EMBL" id="MDO3383692.1"/>
    </source>
</evidence>
<proteinExistence type="predicted"/>
<gene>
    <name evidence="1" type="ORF">QWI16_16030</name>
</gene>
<keyword evidence="2" id="KW-1185">Reference proteome</keyword>
<dbReference type="Pfam" id="PF11236">
    <property type="entry name" value="DUF3037"/>
    <property type="match status" value="1"/>
</dbReference>
<organism evidence="1 2">
    <name type="scientific">Gilvimarinus algae</name>
    <dbReference type="NCBI Taxonomy" id="3058037"/>
    <lineage>
        <taxon>Bacteria</taxon>
        <taxon>Pseudomonadati</taxon>
        <taxon>Pseudomonadota</taxon>
        <taxon>Gammaproteobacteria</taxon>
        <taxon>Cellvibrionales</taxon>
        <taxon>Cellvibrionaceae</taxon>
        <taxon>Gilvimarinus</taxon>
    </lineage>
</organism>
<evidence type="ECO:0000313" key="2">
    <source>
        <dbReference type="Proteomes" id="UP001168380"/>
    </source>
</evidence>
<dbReference type="InterPro" id="IPR021398">
    <property type="entry name" value="DUF3037"/>
</dbReference>
<dbReference type="Proteomes" id="UP001168380">
    <property type="component" value="Unassembled WGS sequence"/>
</dbReference>
<comment type="caution">
    <text evidence="1">The sequence shown here is derived from an EMBL/GenBank/DDBJ whole genome shotgun (WGS) entry which is preliminary data.</text>
</comment>
<reference evidence="1" key="1">
    <citation type="submission" date="2023-07" db="EMBL/GenBank/DDBJ databases">
        <title>Gilvimarinus algae sp. nov., isolated from the surface of Kelp.</title>
        <authorList>
            <person name="Sun Y.Y."/>
            <person name="Gong Y."/>
            <person name="Du Z.J."/>
        </authorList>
    </citation>
    <scope>NUCLEOTIDE SEQUENCE</scope>
    <source>
        <strain evidence="1">SDUM040014</strain>
    </source>
</reference>
<dbReference type="RefSeq" id="WP_302714622.1">
    <property type="nucleotide sequence ID" value="NZ_JAULRT010000062.1"/>
</dbReference>
<name>A0ABT8THX8_9GAMM</name>
<protein>
    <submittedName>
        <fullName evidence="1">DUF3037 domain-containing protein</fullName>
    </submittedName>
</protein>
<dbReference type="EMBL" id="JAULRT010000062">
    <property type="protein sequence ID" value="MDO3383692.1"/>
    <property type="molecule type" value="Genomic_DNA"/>
</dbReference>
<sequence>MKVACQYAIVRFLPYMETGEFANIGVLAFAPKTGYLDFKLAQGAFPRVTRFFAELDKKVYSKAVEGFAEELAEVRTIAEDLSGKELAAFGQEVARPRESLIRFSDIRVLMTEDPTQALENLYERYVGRNFVNKERREQVMVDAIKRQLRKNNLQNLYKKYTFEEDYRKIQFPLVWNGTERHSIIKPLTLDQKDPSKLVEHADEWKRKIQWLLDRDCIQQDELIIPIEPPVMGDSDLQDAYRVAERDLEELSVELVPFTDTSRIMEFARQPSLFIH</sequence>